<accession>A0A1X7J1C7</accession>
<dbReference type="STRING" id="561720.SAMN06275492_10732"/>
<dbReference type="GO" id="GO:0006282">
    <property type="term" value="P:regulation of DNA repair"/>
    <property type="evidence" value="ECO:0007669"/>
    <property type="project" value="InterPro"/>
</dbReference>
<dbReference type="EMBL" id="FXBB01000007">
    <property type="protein sequence ID" value="SMG21131.1"/>
    <property type="molecule type" value="Genomic_DNA"/>
</dbReference>
<dbReference type="OrthoDB" id="5244465at2"/>
<proteinExistence type="inferred from homology"/>
<evidence type="ECO:0000256" key="1">
    <source>
        <dbReference type="ARBA" id="ARBA00004496"/>
    </source>
</evidence>
<protein>
    <recommendedName>
        <fullName evidence="3">Regulatory protein RecX</fullName>
    </recommendedName>
</protein>
<evidence type="ECO:0000256" key="4">
    <source>
        <dbReference type="ARBA" id="ARBA00022490"/>
    </source>
</evidence>
<evidence type="ECO:0000313" key="5">
    <source>
        <dbReference type="EMBL" id="SMG21131.1"/>
    </source>
</evidence>
<comment type="subcellular location">
    <subcellularLocation>
        <location evidence="1">Cytoplasm</location>
    </subcellularLocation>
</comment>
<dbReference type="RefSeq" id="WP_085544095.1">
    <property type="nucleotide sequence ID" value="NZ_FXBB01000007.1"/>
</dbReference>
<dbReference type="PANTHER" id="PTHR33602:SF1">
    <property type="entry name" value="REGULATORY PROTEIN RECX FAMILY PROTEIN"/>
    <property type="match status" value="1"/>
</dbReference>
<keyword evidence="4" id="KW-0963">Cytoplasm</keyword>
<organism evidence="5 6">
    <name type="scientific">Dethiosulfovibrio salsuginis</name>
    <dbReference type="NCBI Taxonomy" id="561720"/>
    <lineage>
        <taxon>Bacteria</taxon>
        <taxon>Thermotogati</taxon>
        <taxon>Synergistota</taxon>
        <taxon>Synergistia</taxon>
        <taxon>Synergistales</taxon>
        <taxon>Dethiosulfovibrionaceae</taxon>
        <taxon>Dethiosulfovibrio</taxon>
    </lineage>
</organism>
<gene>
    <name evidence="5" type="ORF">SAMN06275492_10732</name>
</gene>
<evidence type="ECO:0000256" key="2">
    <source>
        <dbReference type="ARBA" id="ARBA00009695"/>
    </source>
</evidence>
<dbReference type="InterPro" id="IPR036388">
    <property type="entry name" value="WH-like_DNA-bd_sf"/>
</dbReference>
<evidence type="ECO:0000256" key="3">
    <source>
        <dbReference type="ARBA" id="ARBA00018111"/>
    </source>
</evidence>
<evidence type="ECO:0000313" key="6">
    <source>
        <dbReference type="Proteomes" id="UP000193355"/>
    </source>
</evidence>
<sequence length="137" mass="15895">MEEHESYLQKLLSRGAYTKGDLRRKLKARGCPSDFADGLLDRYEELGLIDDQVYAVLFVDSHPDWSIRRISDSLREKGVSRDFIAYALEEGEIDEDQRAAELVRGWRPSVEDRRIVGRLERRGFPRSVIFRAVRALP</sequence>
<dbReference type="Gene3D" id="1.10.10.10">
    <property type="entry name" value="Winged helix-like DNA-binding domain superfamily/Winged helix DNA-binding domain"/>
    <property type="match status" value="1"/>
</dbReference>
<name>A0A1X7J1C7_9BACT</name>
<dbReference type="PANTHER" id="PTHR33602">
    <property type="entry name" value="REGULATORY PROTEIN RECX FAMILY PROTEIN"/>
    <property type="match status" value="1"/>
</dbReference>
<dbReference type="GO" id="GO:0005737">
    <property type="term" value="C:cytoplasm"/>
    <property type="evidence" value="ECO:0007669"/>
    <property type="project" value="UniProtKB-SubCell"/>
</dbReference>
<reference evidence="6" key="1">
    <citation type="submission" date="2017-04" db="EMBL/GenBank/DDBJ databases">
        <authorList>
            <person name="Varghese N."/>
            <person name="Submissions S."/>
        </authorList>
    </citation>
    <scope>NUCLEOTIDE SEQUENCE [LARGE SCALE GENOMIC DNA]</scope>
    <source>
        <strain evidence="6">USBA 82</strain>
    </source>
</reference>
<dbReference type="InterPro" id="IPR003783">
    <property type="entry name" value="Regulatory_RecX"/>
</dbReference>
<dbReference type="AlphaFoldDB" id="A0A1X7J1C7"/>
<comment type="similarity">
    <text evidence="2">Belongs to the RecX family.</text>
</comment>
<dbReference type="Proteomes" id="UP000193355">
    <property type="component" value="Unassembled WGS sequence"/>
</dbReference>
<keyword evidence="6" id="KW-1185">Reference proteome</keyword>